<name>A0A0X9WQZ6_9GAMA</name>
<gene>
    <name evidence="3" type="primary">ORF3</name>
    <name evidence="3" type="ORF">AOT99_gpORF3</name>
</gene>
<dbReference type="InterPro" id="IPR029062">
    <property type="entry name" value="Class_I_gatase-like"/>
</dbReference>
<dbReference type="InterPro" id="IPR036676">
    <property type="entry name" value="PurM-like_C_sf"/>
</dbReference>
<dbReference type="GO" id="GO:0043657">
    <property type="term" value="C:host cell"/>
    <property type="evidence" value="ECO:0007669"/>
    <property type="project" value="GOC"/>
</dbReference>
<dbReference type="InterPro" id="IPR024346">
    <property type="entry name" value="Tegument_herpes_virus_N"/>
</dbReference>
<dbReference type="PANTHER" id="PTHR10099">
    <property type="entry name" value="PHOSPHORIBOSYLFORMYLGLYCINAMIDINE SYNTHASE"/>
    <property type="match status" value="1"/>
</dbReference>
<dbReference type="Gene3D" id="3.90.650.10">
    <property type="entry name" value="PurM-like C-terminal domain"/>
    <property type="match status" value="1"/>
</dbReference>
<dbReference type="GO" id="GO:0006164">
    <property type="term" value="P:purine nucleotide biosynthetic process"/>
    <property type="evidence" value="ECO:0007669"/>
    <property type="project" value="TreeGrafter"/>
</dbReference>
<dbReference type="GO" id="GO:0075733">
    <property type="term" value="P:intracellular transport of virus"/>
    <property type="evidence" value="ECO:0007669"/>
    <property type="project" value="InterPro"/>
</dbReference>
<dbReference type="Gene3D" id="3.40.50.880">
    <property type="match status" value="1"/>
</dbReference>
<keyword evidence="4" id="KW-1185">Reference proteome</keyword>
<feature type="domain" description="FGAR-AT PurM N-terminal-like" evidence="2">
    <location>
        <begin position="626"/>
        <end position="775"/>
    </location>
</feature>
<dbReference type="GO" id="GO:0019033">
    <property type="term" value="C:viral tegument"/>
    <property type="evidence" value="ECO:0007669"/>
    <property type="project" value="InterPro"/>
</dbReference>
<sequence>MELDNEEPATEHLTNEEIKKLRHYTATIYLYFNNLSPGHLPKRPPQGPYIENFVFSMLREIGIATMVKFSEKAKTEIQNHTISKIISATLAKPLPVPEKLHPGSQLPTDWGFFISNHLDANCVPTTLSRDIVPTVQDILDYYLQQNEHSRHVNILQINFFTSYWTRHNVSNVTGPLFQNSSDIEYIKTPGIRRYRNATPIKQEPVIEFKRIHSPVKCHPKADMLSKLICKLRNNKALPQCDYVENSTRFFDPATRKTGHLFSVSTCVPKMVFIDPIEHIDILENVHAMGFTVGELSSTTSELALFTKTPVTWGVNKIWSFHMGILGSDINKEALHEYIEAHMLSMRCSGIPTLNGFTRFMTCSTMPPPTTLITPVHYIGGTCVATNVPKKQKTTTDKNISVYMLGDLFQYYRDTHSPHEFHDSGKALASILNSLDTITTIVGEKGIRGVSSCTVSDTIHAKLSYLCGPLGITIPVRSLPVEISSNLHPFINKTRAINEDIIRSTFLNISASVVFVAVADTQLEAIRYPNIVLDICKAFGCSVTKLGYMSNPRKITILDDRTYKQQKKRFMSFAMYTPKFPLPLTQEIVDISCPPRTPVDPYQEQPQVPLKFEEIISAILQHPTTGSKDFIVKHIDRNGFTGRVARQQGVGPIDTPISDFSIMVTQPYTSPKTKSDYWDDDPFMNDYLVKTEETVSGICTALGEQNILFSFFPLNAAKIAIAESCLSLAMAPIESEYDIIVGLSISIPHDKDSQKHIVYLISECELFCEQAGIACNIDSCTSSQIMDNDFSAKTNMRSFVASAVASSPDIKTAISQDLKRADSFLIYLPASNVMHLFGSVLQQVKLSKKYFGSVCNICPKYLKKLLKTIIFLRKNNAILSGHDVSDGGTLTTLVEMACAGLVSLDIHVKQSEDILLFLASETPGVILQIPKKMFDSTKSYLRLKSVNFMTIGIVKSENYDMMLRIYHGSSIKFTETLENVRKMWCNYSIKSKKRGFFVTQSLLETPYLVPKTAYLTSDPYRLVGPVNMSHKVVVLMLPGMPIPEGLLTTLYESGFNAQLIPLTTLKEETLFDSDTMGICIVGCNNVSNTKLGDTLMSQLLSSVYKNPIFELLSRKNTFSLALGSMACEFMFSNNIIKCPGNNEEPIKCLENISKTFESRWLNFHIPENTKAIAFTTLKGSLIPCWAQGTHLGFTHAQKDVLETIAEHGQAASLFYGSTLSSGPAKNYPINPTCESPLAGICSDDGRHLALLHDPTSSYFLWQWQHIPESNIPITVSPWKQMLYNLHSWCISARK</sequence>
<dbReference type="KEGG" id="vg:26836926"/>
<dbReference type="Pfam" id="PF12818">
    <property type="entry name" value="Tegument_dsDNA"/>
    <property type="match status" value="1"/>
</dbReference>
<evidence type="ECO:0000313" key="3">
    <source>
        <dbReference type="EMBL" id="AMA67364.1"/>
    </source>
</evidence>
<dbReference type="SUPFAM" id="SSF55326">
    <property type="entry name" value="PurM N-terminal domain-like"/>
    <property type="match status" value="1"/>
</dbReference>
<dbReference type="GO" id="GO:0004642">
    <property type="term" value="F:phosphoribosylformylglycinamidine synthase activity"/>
    <property type="evidence" value="ECO:0007669"/>
    <property type="project" value="TreeGrafter"/>
</dbReference>
<dbReference type="NCBIfam" id="TIGR01739">
    <property type="entry name" value="tegu_FGAM_synt"/>
    <property type="match status" value="1"/>
</dbReference>
<dbReference type="PANTHER" id="PTHR10099:SF1">
    <property type="entry name" value="PHOSPHORIBOSYLFORMYLGLYCINAMIDINE SYNTHASE"/>
    <property type="match status" value="1"/>
</dbReference>
<dbReference type="SUPFAM" id="SSF52317">
    <property type="entry name" value="Class I glutamine amidotransferase-like"/>
    <property type="match status" value="1"/>
</dbReference>
<dbReference type="InterPro" id="IPR010077">
    <property type="entry name" value="Herpes_virus_tegument"/>
</dbReference>
<organism evidence="3 4">
    <name type="scientific">Vespertilionid gammaherpesvirus 1</name>
    <dbReference type="NCBI Taxonomy" id="2560830"/>
    <lineage>
        <taxon>Viruses</taxon>
        <taxon>Duplodnaviria</taxon>
        <taxon>Heunggongvirae</taxon>
        <taxon>Peploviricota</taxon>
        <taxon>Herviviricetes</taxon>
        <taxon>Herpesvirales</taxon>
        <taxon>Orthoherpesviridae</taxon>
        <taxon>Gammaherpesvirinae</taxon>
        <taxon>Percavirus</taxon>
        <taxon>Percavirus vespertilionidgamma1</taxon>
    </lineage>
</organism>
<dbReference type="InterPro" id="IPR055181">
    <property type="entry name" value="FGAR-AT_PurM_N-like"/>
</dbReference>
<dbReference type="SUPFAM" id="SSF56042">
    <property type="entry name" value="PurM C-terminal domain-like"/>
    <property type="match status" value="1"/>
</dbReference>
<dbReference type="EMBL" id="KU220026">
    <property type="protein sequence ID" value="AMA67364.1"/>
    <property type="molecule type" value="Genomic_DNA"/>
</dbReference>
<dbReference type="Pfam" id="PF22689">
    <property type="entry name" value="FGAR-AT_PurM_N-like"/>
    <property type="match status" value="1"/>
</dbReference>
<proteinExistence type="predicted"/>
<accession>A0A0X9WQZ6</accession>
<dbReference type="Pfam" id="PF13507">
    <property type="entry name" value="GATase_5"/>
    <property type="match status" value="1"/>
</dbReference>
<feature type="domain" description="Tegument protein herpes virus N-terminal" evidence="1">
    <location>
        <begin position="335"/>
        <end position="549"/>
    </location>
</feature>
<reference evidence="3 4" key="1">
    <citation type="journal article" date="2016" name="MSphere">
        <title>Isolation and Characterization of a Novel Gammaherpesvirus from a Microbat Cell Line.</title>
        <authorList>
            <person name="Shabman R.S."/>
            <person name="Shrivastava S."/>
            <person name="Tsibane T."/>
            <person name="Attie O."/>
            <person name="Jayaprakash A."/>
            <person name="Mire C.E."/>
            <person name="Dilley K.E."/>
            <person name="Puri V."/>
            <person name="Stockwell T.B."/>
            <person name="Geisbert T.W."/>
            <person name="Sachidanandam R."/>
            <person name="Basler C.F."/>
        </authorList>
    </citation>
    <scope>NUCLEOTIDE SEQUENCE [LARGE SCALE GENOMIC DNA]</scope>
    <source>
        <strain evidence="3 4">My-HV8/Myotis velifer incautus/USA/FCGHV/2011</strain>
    </source>
</reference>
<protein>
    <submittedName>
        <fullName evidence="3">Protein G3</fullName>
    </submittedName>
</protein>
<evidence type="ECO:0000259" key="1">
    <source>
        <dbReference type="Pfam" id="PF12818"/>
    </source>
</evidence>
<evidence type="ECO:0000313" key="4">
    <source>
        <dbReference type="Proteomes" id="UP000207650"/>
    </source>
</evidence>
<dbReference type="Proteomes" id="UP000207650">
    <property type="component" value="Segment"/>
</dbReference>
<dbReference type="InterPro" id="IPR036921">
    <property type="entry name" value="PurM-like_N_sf"/>
</dbReference>
<evidence type="ECO:0000259" key="2">
    <source>
        <dbReference type="Pfam" id="PF22689"/>
    </source>
</evidence>